<feature type="domain" description="HTH rpiR-type" evidence="9">
    <location>
        <begin position="7"/>
        <end position="83"/>
    </location>
</feature>
<evidence type="ECO:0000259" key="10">
    <source>
        <dbReference type="PROSITE" id="PS51464"/>
    </source>
</evidence>
<dbReference type="SUPFAM" id="SSF53697">
    <property type="entry name" value="SIS domain"/>
    <property type="match status" value="1"/>
</dbReference>
<feature type="region of interest" description="Disordered" evidence="8">
    <location>
        <begin position="289"/>
        <end position="326"/>
    </location>
</feature>
<name>A0A102KKD4_9BURK</name>
<dbReference type="InterPro" id="IPR035472">
    <property type="entry name" value="RpiR-like_SIS"/>
</dbReference>
<evidence type="ECO:0000256" key="4">
    <source>
        <dbReference type="ARBA" id="ARBA00023015"/>
    </source>
</evidence>
<gene>
    <name evidence="11" type="ORF">WI38_21310</name>
</gene>
<evidence type="ECO:0000256" key="1">
    <source>
        <dbReference type="ARBA" id="ARBA00004167"/>
    </source>
</evidence>
<dbReference type="InterPro" id="IPR047640">
    <property type="entry name" value="RpiR-like"/>
</dbReference>
<dbReference type="AlphaFoldDB" id="A0A102KKD4"/>
<organism evidence="11 12">
    <name type="scientific">Burkholderia ubonensis</name>
    <dbReference type="NCBI Taxonomy" id="101571"/>
    <lineage>
        <taxon>Bacteria</taxon>
        <taxon>Pseudomonadati</taxon>
        <taxon>Pseudomonadota</taxon>
        <taxon>Betaproteobacteria</taxon>
        <taxon>Burkholderiales</taxon>
        <taxon>Burkholderiaceae</taxon>
        <taxon>Burkholderia</taxon>
        <taxon>Burkholderia cepacia complex</taxon>
    </lineage>
</organism>
<evidence type="ECO:0000256" key="2">
    <source>
        <dbReference type="ARBA" id="ARBA00022692"/>
    </source>
</evidence>
<dbReference type="Gene3D" id="1.10.10.10">
    <property type="entry name" value="Winged helix-like DNA-binding domain superfamily/Winged helix DNA-binding domain"/>
    <property type="match status" value="1"/>
</dbReference>
<dbReference type="InterPro" id="IPR001347">
    <property type="entry name" value="SIS_dom"/>
</dbReference>
<dbReference type="InterPro" id="IPR036388">
    <property type="entry name" value="WH-like_DNA-bd_sf"/>
</dbReference>
<dbReference type="GO" id="GO:0006096">
    <property type="term" value="P:glycolytic process"/>
    <property type="evidence" value="ECO:0007669"/>
    <property type="project" value="UniProtKB-KW"/>
</dbReference>
<dbReference type="GO" id="GO:0016020">
    <property type="term" value="C:membrane"/>
    <property type="evidence" value="ECO:0007669"/>
    <property type="project" value="UniProtKB-SubCell"/>
</dbReference>
<evidence type="ECO:0008006" key="13">
    <source>
        <dbReference type="Google" id="ProtNLM"/>
    </source>
</evidence>
<dbReference type="CDD" id="cd05013">
    <property type="entry name" value="SIS_RpiR"/>
    <property type="match status" value="1"/>
</dbReference>
<evidence type="ECO:0000256" key="6">
    <source>
        <dbReference type="ARBA" id="ARBA00023152"/>
    </source>
</evidence>
<feature type="domain" description="SIS" evidence="10">
    <location>
        <begin position="125"/>
        <end position="264"/>
    </location>
</feature>
<dbReference type="Pfam" id="PF01380">
    <property type="entry name" value="SIS"/>
    <property type="match status" value="1"/>
</dbReference>
<dbReference type="GO" id="GO:0003677">
    <property type="term" value="F:DNA binding"/>
    <property type="evidence" value="ECO:0007669"/>
    <property type="project" value="UniProtKB-KW"/>
</dbReference>
<dbReference type="Proteomes" id="UP000065521">
    <property type="component" value="Unassembled WGS sequence"/>
</dbReference>
<keyword evidence="2" id="KW-0812">Transmembrane</keyword>
<sequence>MSPTEPPGAIERIHHASATASDALKPVARWLASHSLDAATLTIEEVAQACGGSVASVNRFAKHAGYRGFAELKADLAAVVRQALQPVEKLAAQAGQEGIGAWLADHQRNLAAMDSSLQTERLAQVVTRIVASNAVYCLGLGLSTYLTGLLADTLMPYHRQVVWAAAGGGSEQAARHMTHVGAGDTLIAISLPRYSRDTVELARFARERGAFVVALTDNPTAPLAAAADAVLLAPAEHRVLSSSSVAMVALVETLASEVLKATPQTQAVAAALSQTVLPYLVFDTTASTSTPAQAEADGTHDNTTRDVGRRRGAAAPGAPRKTRSPS</sequence>
<evidence type="ECO:0000256" key="8">
    <source>
        <dbReference type="SAM" id="MobiDB-lite"/>
    </source>
</evidence>
<evidence type="ECO:0000313" key="11">
    <source>
        <dbReference type="EMBL" id="KUZ87516.1"/>
    </source>
</evidence>
<dbReference type="PROSITE" id="PS51071">
    <property type="entry name" value="HTH_RPIR"/>
    <property type="match status" value="1"/>
</dbReference>
<keyword evidence="3" id="KW-0472">Membrane</keyword>
<evidence type="ECO:0000259" key="9">
    <source>
        <dbReference type="PROSITE" id="PS51071"/>
    </source>
</evidence>
<dbReference type="RefSeq" id="WP_059635051.1">
    <property type="nucleotide sequence ID" value="NZ_JBGRUR010000017.1"/>
</dbReference>
<proteinExistence type="predicted"/>
<dbReference type="EMBL" id="LOTN01000040">
    <property type="protein sequence ID" value="KUZ87516.1"/>
    <property type="molecule type" value="Genomic_DNA"/>
</dbReference>
<evidence type="ECO:0000256" key="7">
    <source>
        <dbReference type="ARBA" id="ARBA00023163"/>
    </source>
</evidence>
<feature type="compositionally biased region" description="Basic and acidic residues" evidence="8">
    <location>
        <begin position="297"/>
        <end position="309"/>
    </location>
</feature>
<keyword evidence="5" id="KW-0238">DNA-binding</keyword>
<dbReference type="GO" id="GO:0097367">
    <property type="term" value="F:carbohydrate derivative binding"/>
    <property type="evidence" value="ECO:0007669"/>
    <property type="project" value="InterPro"/>
</dbReference>
<keyword evidence="6" id="KW-0324">Glycolysis</keyword>
<accession>A0A102KKD4</accession>
<keyword evidence="7" id="KW-0804">Transcription</keyword>
<keyword evidence="3" id="KW-1133">Transmembrane helix</keyword>
<dbReference type="Pfam" id="PF01418">
    <property type="entry name" value="HTH_6"/>
    <property type="match status" value="1"/>
</dbReference>
<comment type="caution">
    <text evidence="11">The sequence shown here is derived from an EMBL/GenBank/DDBJ whole genome shotgun (WGS) entry which is preliminary data.</text>
</comment>
<evidence type="ECO:0000313" key="12">
    <source>
        <dbReference type="Proteomes" id="UP000065521"/>
    </source>
</evidence>
<evidence type="ECO:0000256" key="3">
    <source>
        <dbReference type="ARBA" id="ARBA00022989"/>
    </source>
</evidence>
<dbReference type="SUPFAM" id="SSF46689">
    <property type="entry name" value="Homeodomain-like"/>
    <property type="match status" value="1"/>
</dbReference>
<dbReference type="Gene3D" id="3.40.50.10490">
    <property type="entry name" value="Glucose-6-phosphate isomerase like protein, domain 1"/>
    <property type="match status" value="1"/>
</dbReference>
<protein>
    <recommendedName>
        <fullName evidence="13">MurR/RpiR family transcriptional regulator</fullName>
    </recommendedName>
</protein>
<dbReference type="GO" id="GO:0003700">
    <property type="term" value="F:DNA-binding transcription factor activity"/>
    <property type="evidence" value="ECO:0007669"/>
    <property type="project" value="InterPro"/>
</dbReference>
<dbReference type="PANTHER" id="PTHR30514">
    <property type="entry name" value="GLUCOKINASE"/>
    <property type="match status" value="1"/>
</dbReference>
<dbReference type="InterPro" id="IPR000281">
    <property type="entry name" value="HTH_RpiR"/>
</dbReference>
<keyword evidence="4" id="KW-0805">Transcription regulation</keyword>
<dbReference type="InterPro" id="IPR009057">
    <property type="entry name" value="Homeodomain-like_sf"/>
</dbReference>
<comment type="subcellular location">
    <subcellularLocation>
        <location evidence="1">Membrane</location>
        <topology evidence="1">Single-pass membrane protein</topology>
    </subcellularLocation>
</comment>
<dbReference type="PROSITE" id="PS51464">
    <property type="entry name" value="SIS"/>
    <property type="match status" value="1"/>
</dbReference>
<dbReference type="InterPro" id="IPR046348">
    <property type="entry name" value="SIS_dom_sf"/>
</dbReference>
<evidence type="ECO:0000256" key="5">
    <source>
        <dbReference type="ARBA" id="ARBA00023125"/>
    </source>
</evidence>
<dbReference type="PANTHER" id="PTHR30514:SF18">
    <property type="entry name" value="RPIR-FAMILY TRANSCRIPTIONAL REGULATOR"/>
    <property type="match status" value="1"/>
</dbReference>
<reference evidence="11 12" key="1">
    <citation type="submission" date="2015-11" db="EMBL/GenBank/DDBJ databases">
        <title>Expanding the genomic diversity of Burkholderia species for the development of highly accurate diagnostics.</title>
        <authorList>
            <person name="Sahl J."/>
            <person name="Keim P."/>
            <person name="Wagner D."/>
        </authorList>
    </citation>
    <scope>NUCLEOTIDE SEQUENCE [LARGE SCALE GENOMIC DNA]</scope>
    <source>
        <strain evidence="11 12">RF32-BP4</strain>
    </source>
</reference>